<dbReference type="Proteomes" id="UP000092508">
    <property type="component" value="Unassembled WGS sequence"/>
</dbReference>
<evidence type="ECO:0000313" key="5">
    <source>
        <dbReference type="Proteomes" id="UP000092508"/>
    </source>
</evidence>
<dbReference type="InterPro" id="IPR017115">
    <property type="entry name" value="Tellurite_resistance_TerA"/>
</dbReference>
<dbReference type="PANTHER" id="PTHR32097">
    <property type="entry name" value="CAMP-BINDING PROTEIN 1-RELATED"/>
    <property type="match status" value="1"/>
</dbReference>
<keyword evidence="1" id="KW-0778">Tellurium resistance</keyword>
<feature type="compositionally biased region" description="Low complexity" evidence="2">
    <location>
        <begin position="174"/>
        <end position="189"/>
    </location>
</feature>
<protein>
    <submittedName>
        <fullName evidence="4">Tellurium resistance protein TerA</fullName>
    </submittedName>
</protein>
<sequence>MSQVLVAGANTTVPTTNLRLRVVSQSPIDCAAYRLAANGKVRGDGDMIFYGQTQSDDGRVRYTGHETDCAFDVDLPSQPAAIDKIALAFSSDRALSALGDIELTVFDGSTPLAQCRVTTTGRSEKALILAELYRRQGAWKLRFVAQGFDGGLKPLSEYYGVEIADDTPPPAPTPQTLSQTSPTPTTSTTPTPPPAPKSTLNLSKVTLTKQQANINLSKRDNFGDIAINLNWNQRAAMPSRGTLSQLFGRSSGGIDLDLGAFVALQNGNKYVIQALGDTFGNLDAAPFVRLRADDRTGASASGEWLDINGRYWQQIREVLIYAFIYQGIPNWAQTDGIVTLHVPDQPLIETHLTEGTNHLGMCAIARLINQNGSIQVERVNQYFDGHKSMDQQFGWNFNWTRGRK</sequence>
<dbReference type="CDD" id="cd06974">
    <property type="entry name" value="TerD_like"/>
    <property type="match status" value="2"/>
</dbReference>
<dbReference type="Pfam" id="PF02342">
    <property type="entry name" value="TerD"/>
    <property type="match status" value="1"/>
</dbReference>
<dbReference type="OrthoDB" id="2079357at2"/>
<accession>A0A1B8QE78</accession>
<gene>
    <name evidence="4" type="ORF">A9308_04770</name>
</gene>
<organism evidence="4 5">
    <name type="scientific">Faucicola atlantae</name>
    <dbReference type="NCBI Taxonomy" id="34059"/>
    <lineage>
        <taxon>Bacteria</taxon>
        <taxon>Pseudomonadati</taxon>
        <taxon>Pseudomonadota</taxon>
        <taxon>Gammaproteobacteria</taxon>
        <taxon>Moraxellales</taxon>
        <taxon>Moraxellaceae</taxon>
        <taxon>Faucicola</taxon>
    </lineage>
</organism>
<dbReference type="PIRSF" id="PIRSF037118">
    <property type="entry name" value="Tellurite_resistance_TerA"/>
    <property type="match status" value="1"/>
</dbReference>
<dbReference type="InterPro" id="IPR051324">
    <property type="entry name" value="Stress/Tellurium_Resist"/>
</dbReference>
<feature type="domain" description="TerD" evidence="3">
    <location>
        <begin position="27"/>
        <end position="159"/>
    </location>
</feature>
<dbReference type="AlphaFoldDB" id="A0A1B8QE78"/>
<evidence type="ECO:0000313" key="4">
    <source>
        <dbReference type="EMBL" id="OBX79931.1"/>
    </source>
</evidence>
<dbReference type="PANTHER" id="PTHR32097:SF3">
    <property type="entry name" value="TELLURITE RESISTANCE PROTEIN"/>
    <property type="match status" value="1"/>
</dbReference>
<dbReference type="GO" id="GO:0046690">
    <property type="term" value="P:response to tellurium ion"/>
    <property type="evidence" value="ECO:0007669"/>
    <property type="project" value="UniProtKB-KW"/>
</dbReference>
<evidence type="ECO:0000259" key="3">
    <source>
        <dbReference type="Pfam" id="PF02342"/>
    </source>
</evidence>
<reference evidence="4 5" key="1">
    <citation type="submission" date="2016-06" db="EMBL/GenBank/DDBJ databases">
        <title>Draft genome of Moraxella atlantae CCUG 66109.</title>
        <authorList>
            <person name="Salva-Serra F."/>
            <person name="Engstrom-Jakobsson H."/>
            <person name="Thorell K."/>
            <person name="Gonzales-Siles L."/>
            <person name="Karlsson R."/>
            <person name="Boulund F."/>
            <person name="Engstrand L."/>
            <person name="Kristiansson E."/>
            <person name="Moore E."/>
        </authorList>
    </citation>
    <scope>NUCLEOTIDE SEQUENCE [LARGE SCALE GENOMIC DNA]</scope>
    <source>
        <strain evidence="4 5">CCUG 66109</strain>
    </source>
</reference>
<comment type="caution">
    <text evidence="4">The sequence shown here is derived from an EMBL/GenBank/DDBJ whole genome shotgun (WGS) entry which is preliminary data.</text>
</comment>
<name>A0A1B8QE78_9GAMM</name>
<dbReference type="RefSeq" id="WP_067235419.1">
    <property type="nucleotide sequence ID" value="NZ_LZMZ01000009.1"/>
</dbReference>
<feature type="region of interest" description="Disordered" evidence="2">
    <location>
        <begin position="163"/>
        <end position="200"/>
    </location>
</feature>
<dbReference type="STRING" id="34059.A9308_04770"/>
<proteinExistence type="predicted"/>
<dbReference type="Gene3D" id="2.60.60.30">
    <property type="entry name" value="sav2460 like domains"/>
    <property type="match status" value="2"/>
</dbReference>
<evidence type="ECO:0000256" key="2">
    <source>
        <dbReference type="SAM" id="MobiDB-lite"/>
    </source>
</evidence>
<dbReference type="InterPro" id="IPR003325">
    <property type="entry name" value="TerD"/>
</dbReference>
<dbReference type="EMBL" id="LZMZ01000009">
    <property type="protein sequence ID" value="OBX79931.1"/>
    <property type="molecule type" value="Genomic_DNA"/>
</dbReference>
<evidence type="ECO:0000256" key="1">
    <source>
        <dbReference type="ARBA" id="ARBA00022686"/>
    </source>
</evidence>